<dbReference type="OrthoDB" id="188276at2759"/>
<keyword evidence="3 6" id="KW-0819">tRNA processing</keyword>
<name>A0A7H9HUR4_9SACH</name>
<dbReference type="GO" id="GO:0002098">
    <property type="term" value="P:tRNA wobble uridine modification"/>
    <property type="evidence" value="ECO:0007669"/>
    <property type="project" value="TreeGrafter"/>
</dbReference>
<dbReference type="InterPro" id="IPR006073">
    <property type="entry name" value="GTP-bd"/>
</dbReference>
<dbReference type="PROSITE" id="PS51709">
    <property type="entry name" value="G_TRME"/>
    <property type="match status" value="1"/>
</dbReference>
<evidence type="ECO:0000256" key="6">
    <source>
        <dbReference type="RuleBase" id="RU003313"/>
    </source>
</evidence>
<dbReference type="CDD" id="cd14858">
    <property type="entry name" value="TrmE_N"/>
    <property type="match status" value="1"/>
</dbReference>
<reference evidence="8 9" key="1">
    <citation type="submission" date="2020-06" db="EMBL/GenBank/DDBJ databases">
        <title>The yeast mating-type switching endonuclease HO is a domesticated member of an unorthodox homing genetic element family.</title>
        <authorList>
            <person name="Coughlan A.Y."/>
            <person name="Lombardi L."/>
            <person name="Braun-Galleani S."/>
            <person name="Martos A.R."/>
            <person name="Galeote V."/>
            <person name="Bigey F."/>
            <person name="Dequin S."/>
            <person name="Byrne K.P."/>
            <person name="Wolfe K.H."/>
        </authorList>
    </citation>
    <scope>NUCLEOTIDE SEQUENCE [LARGE SCALE GENOMIC DNA]</scope>
    <source>
        <strain evidence="8 9">CBS2947</strain>
    </source>
</reference>
<dbReference type="GO" id="GO:0030488">
    <property type="term" value="P:tRNA methylation"/>
    <property type="evidence" value="ECO:0007669"/>
    <property type="project" value="TreeGrafter"/>
</dbReference>
<dbReference type="SUPFAM" id="SSF52540">
    <property type="entry name" value="P-loop containing nucleoside triphosphate hydrolases"/>
    <property type="match status" value="1"/>
</dbReference>
<dbReference type="CDD" id="cd04164">
    <property type="entry name" value="trmE"/>
    <property type="match status" value="1"/>
</dbReference>
<keyword evidence="4 6" id="KW-0547">Nucleotide-binding</keyword>
<dbReference type="GO" id="GO:0005739">
    <property type="term" value="C:mitochondrion"/>
    <property type="evidence" value="ECO:0007669"/>
    <property type="project" value="UniProtKB-SubCell"/>
</dbReference>
<gene>
    <name evidence="8" type="ORF">HG537_0D01760</name>
</gene>
<keyword evidence="5 6" id="KW-0342">GTP-binding</keyword>
<dbReference type="PANTHER" id="PTHR42714:SF2">
    <property type="entry name" value="TRNA MODIFICATION GTPASE GTPBP3, MITOCHONDRIAL"/>
    <property type="match status" value="1"/>
</dbReference>
<dbReference type="NCBIfam" id="TIGR00231">
    <property type="entry name" value="small_GTP"/>
    <property type="match status" value="1"/>
</dbReference>
<protein>
    <recommendedName>
        <fullName evidence="7">TrmE-type G domain-containing protein</fullName>
    </recommendedName>
</protein>
<dbReference type="InterPro" id="IPR004520">
    <property type="entry name" value="GTPase_MnmE"/>
</dbReference>
<dbReference type="Pfam" id="PF01926">
    <property type="entry name" value="MMR_HSR1"/>
    <property type="match status" value="1"/>
</dbReference>
<dbReference type="GO" id="GO:0003924">
    <property type="term" value="F:GTPase activity"/>
    <property type="evidence" value="ECO:0007669"/>
    <property type="project" value="InterPro"/>
</dbReference>
<dbReference type="PANTHER" id="PTHR42714">
    <property type="entry name" value="TRNA MODIFICATION GTPASE GTPBP3"/>
    <property type="match status" value="1"/>
</dbReference>
<dbReference type="Pfam" id="PF10396">
    <property type="entry name" value="TrmE_N"/>
    <property type="match status" value="1"/>
</dbReference>
<dbReference type="EMBL" id="CP059270">
    <property type="protein sequence ID" value="QLQ80175.1"/>
    <property type="molecule type" value="Genomic_DNA"/>
</dbReference>
<evidence type="ECO:0000259" key="7">
    <source>
        <dbReference type="PROSITE" id="PS51709"/>
    </source>
</evidence>
<dbReference type="Gene3D" id="3.40.50.300">
    <property type="entry name" value="P-loop containing nucleotide triphosphate hydrolases"/>
    <property type="match status" value="1"/>
</dbReference>
<sequence length="498" mass="55028">MLKVSGINRFAHIPCRFIGTSCLPTIYALSTPPGQRSAIAVVRISGDHSKYILQRLTNSNKEPTPRLASLRKLYHPDQKENLLDTSLTLFFESPRTFTGEDILELHLHGGKAVTGAVLKAIESLHDLKKGFNIRYANPGEFSLRAFQNGKFDLTEIEGIKELIDAETETQRKSALSSFNGENKLRFLQWRSQIVDNIAKLTAIIDFGEDTEIEDIENIIMNVESHILELRAVIQQFINKIERSNILRNGIRIVLLGPPNAGKSSLINTISQDDISIVSQTPGTTRDAVETALNIGGYKIIICDTAGVRDDSSDVIEKMGIEKALKKSESCNLCLLLVDPNNMPLIPESLKQHLASPKFQNSDKIIVLNKIDTISTPEDLNHTMLRIHQEIGEKIPILPISCLSGEGIDNLTTDLITKFQLLSDTSDESNPIIVSERVREILTNDVIYGIDEFLSFKDDVVMASESLQHAATGIGKITGQAIGIEEVLGVVFSSFCVGK</sequence>
<keyword evidence="9" id="KW-1185">Reference proteome</keyword>
<dbReference type="Pfam" id="PF12631">
    <property type="entry name" value="MnmE_helical"/>
    <property type="match status" value="1"/>
</dbReference>
<evidence type="ECO:0000256" key="4">
    <source>
        <dbReference type="ARBA" id="ARBA00022741"/>
    </source>
</evidence>
<dbReference type="InterPro" id="IPR025867">
    <property type="entry name" value="MnmE_helical"/>
</dbReference>
<dbReference type="InterPro" id="IPR027266">
    <property type="entry name" value="TrmE/GcvT-like"/>
</dbReference>
<dbReference type="InterPro" id="IPR005225">
    <property type="entry name" value="Small_GTP-bd"/>
</dbReference>
<dbReference type="HAMAP" id="MF_00379">
    <property type="entry name" value="GTPase_MnmE"/>
    <property type="match status" value="1"/>
</dbReference>
<dbReference type="Gene3D" id="3.30.1360.120">
    <property type="entry name" value="Probable tRNA modification gtpase trme, domain 1"/>
    <property type="match status" value="1"/>
</dbReference>
<accession>A0A7H9HUR4</accession>
<dbReference type="Gene3D" id="1.20.120.430">
    <property type="entry name" value="tRNA modification GTPase MnmE domain 2"/>
    <property type="match status" value="1"/>
</dbReference>
<organism evidence="8 9">
    <name type="scientific">Torulaspora globosa</name>
    <dbReference type="NCBI Taxonomy" id="48254"/>
    <lineage>
        <taxon>Eukaryota</taxon>
        <taxon>Fungi</taxon>
        <taxon>Dikarya</taxon>
        <taxon>Ascomycota</taxon>
        <taxon>Saccharomycotina</taxon>
        <taxon>Saccharomycetes</taxon>
        <taxon>Saccharomycetales</taxon>
        <taxon>Saccharomycetaceae</taxon>
        <taxon>Torulaspora</taxon>
    </lineage>
</organism>
<evidence type="ECO:0000256" key="1">
    <source>
        <dbReference type="ARBA" id="ARBA00004173"/>
    </source>
</evidence>
<comment type="similarity">
    <text evidence="2 6">Belongs to the TRAFAC class TrmE-Era-EngA-EngB-Septin-like GTPase superfamily. TrmE GTPase family.</text>
</comment>
<evidence type="ECO:0000313" key="9">
    <source>
        <dbReference type="Proteomes" id="UP000510647"/>
    </source>
</evidence>
<dbReference type="InterPro" id="IPR018948">
    <property type="entry name" value="GTP-bd_TrmE_N"/>
</dbReference>
<dbReference type="InterPro" id="IPR027368">
    <property type="entry name" value="MnmE_dom2"/>
</dbReference>
<dbReference type="AlphaFoldDB" id="A0A7H9HUR4"/>
<dbReference type="InterPro" id="IPR027417">
    <property type="entry name" value="P-loop_NTPase"/>
</dbReference>
<dbReference type="FunFam" id="3.30.1360.120:FF:000007">
    <property type="entry name" value="tRNA modification GTPase GTPBP3, mitochondrial"/>
    <property type="match status" value="1"/>
</dbReference>
<dbReference type="NCBIfam" id="NF003661">
    <property type="entry name" value="PRK05291.1-3"/>
    <property type="match status" value="1"/>
</dbReference>
<comment type="subcellular location">
    <subcellularLocation>
        <location evidence="1">Mitochondrion</location>
    </subcellularLocation>
</comment>
<proteinExistence type="inferred from homology"/>
<evidence type="ECO:0000256" key="5">
    <source>
        <dbReference type="ARBA" id="ARBA00023134"/>
    </source>
</evidence>
<dbReference type="InterPro" id="IPR031168">
    <property type="entry name" value="G_TrmE"/>
</dbReference>
<feature type="domain" description="TrmE-type G" evidence="7">
    <location>
        <begin position="249"/>
        <end position="419"/>
    </location>
</feature>
<evidence type="ECO:0000256" key="3">
    <source>
        <dbReference type="ARBA" id="ARBA00022694"/>
    </source>
</evidence>
<dbReference type="NCBIfam" id="TIGR00450">
    <property type="entry name" value="mnmE_trmE_thdF"/>
    <property type="match status" value="1"/>
</dbReference>
<evidence type="ECO:0000313" key="8">
    <source>
        <dbReference type="EMBL" id="QLQ80175.1"/>
    </source>
</evidence>
<evidence type="ECO:0000256" key="2">
    <source>
        <dbReference type="ARBA" id="ARBA00011043"/>
    </source>
</evidence>
<dbReference type="Proteomes" id="UP000510647">
    <property type="component" value="Chromosome 4"/>
</dbReference>
<dbReference type="GO" id="GO:0005525">
    <property type="term" value="F:GTP binding"/>
    <property type="evidence" value="ECO:0007669"/>
    <property type="project" value="UniProtKB-KW"/>
</dbReference>